<organism evidence="1 2">
    <name type="scientific">Pistacia atlantica</name>
    <dbReference type="NCBI Taxonomy" id="434234"/>
    <lineage>
        <taxon>Eukaryota</taxon>
        <taxon>Viridiplantae</taxon>
        <taxon>Streptophyta</taxon>
        <taxon>Embryophyta</taxon>
        <taxon>Tracheophyta</taxon>
        <taxon>Spermatophyta</taxon>
        <taxon>Magnoliopsida</taxon>
        <taxon>eudicotyledons</taxon>
        <taxon>Gunneridae</taxon>
        <taxon>Pentapetalae</taxon>
        <taxon>rosids</taxon>
        <taxon>malvids</taxon>
        <taxon>Sapindales</taxon>
        <taxon>Anacardiaceae</taxon>
        <taxon>Pistacia</taxon>
    </lineage>
</organism>
<dbReference type="Proteomes" id="UP001164250">
    <property type="component" value="Chromosome 6"/>
</dbReference>
<accession>A0ACC1B795</accession>
<evidence type="ECO:0000313" key="2">
    <source>
        <dbReference type="Proteomes" id="UP001164250"/>
    </source>
</evidence>
<evidence type="ECO:0000313" key="1">
    <source>
        <dbReference type="EMBL" id="KAJ0094824.1"/>
    </source>
</evidence>
<proteinExistence type="predicted"/>
<gene>
    <name evidence="1" type="ORF">Patl1_16050</name>
</gene>
<sequence length="890" mass="99955">MAGFLEITAASEHLESHPVNASRDQWHRIHFSRFFTYPNPSLSSTCPSLVPFQRRYGPIHGTWISTSSPAASLLIINHRSTSDPILHVCLQNKILEEHYVSKLQFSWPQVSCISGFPTRGSRALFVSYRDSAGEIQKFAMRFSTNYEAETFINALKEILKGEEETEPLSSDFRSEISSRSEFVSSNRPQLWNGPVDTYTPEMPPNLSSEVEQPYCTQETMLNHNFEGISPAMPPSFQSLLANCCPEVKKVEAQPTVTEEVDLKAQIARYMEDSSFQEFLIPPFHFSFFLPFLWNIPLTTTMAFDHNLLPRLLILPLLATLLDGVSGSHVITRMSDMYSFPCSGKIHTCNASLYYINNSMPKEKVAFFYSVNPSQMKPISHGKAQDYLITVPCTCNTVNGTTGYFYNTSYTVEPNDTFVDVSAKFYSGQAWRIGGEEQYFIAGDVVPIYLLCGCVETESQIVVTYTVQPHDTLASIGTLLSASISGIESMNTMVAQNPAYIDVGWVLFVPMELNGIPSRKKGWRYKWIVVIGILSTVTLFSVIALIVILFRRNRRRSQQKIEEGSRPVSTTLTAASRRAVSLPSQYLRETMEDVTAFETERTMIFSLEEIEEATNNFDETKIIGQGGYGSVYFGVLGEKEVAIKKMRSNKSKEFFAELKVLCKIHHINVVELLGHPPLSWTARTQIALDAARGIEYIHDHTKARYVHRDIKTSNILLDQGLRAKVADFGLAKLVERTNEDDDLIATRLVGTPGYLPPESVKELQVTTKTDVFAFGVVLAELITGQRALIRDNREPTKMKSLITIINKVLQDEDPETALEQVVDGSLRSSYPMDDVYKMAEVADWCLSEYAVNRPEIRDIVVTLSQIVISSTEWEASLGGNSQVFSGLFNGR</sequence>
<protein>
    <submittedName>
        <fullName evidence="1">Uncharacterized protein</fullName>
    </submittedName>
</protein>
<keyword evidence="2" id="KW-1185">Reference proteome</keyword>
<name>A0ACC1B795_9ROSI</name>
<comment type="caution">
    <text evidence="1">The sequence shown here is derived from an EMBL/GenBank/DDBJ whole genome shotgun (WGS) entry which is preliminary data.</text>
</comment>
<dbReference type="EMBL" id="CM047902">
    <property type="protein sequence ID" value="KAJ0094824.1"/>
    <property type="molecule type" value="Genomic_DNA"/>
</dbReference>
<reference evidence="2" key="1">
    <citation type="journal article" date="2023" name="G3 (Bethesda)">
        <title>Genome assembly and association tests identify interacting loci associated with vigor, precocity, and sex in interspecific pistachio rootstocks.</title>
        <authorList>
            <person name="Palmer W."/>
            <person name="Jacygrad E."/>
            <person name="Sagayaradj S."/>
            <person name="Cavanaugh K."/>
            <person name="Han R."/>
            <person name="Bertier L."/>
            <person name="Beede B."/>
            <person name="Kafkas S."/>
            <person name="Golino D."/>
            <person name="Preece J."/>
            <person name="Michelmore R."/>
        </authorList>
    </citation>
    <scope>NUCLEOTIDE SEQUENCE [LARGE SCALE GENOMIC DNA]</scope>
</reference>